<comment type="caution">
    <text evidence="3">The sequence shown here is derived from an EMBL/GenBank/DDBJ whole genome shotgun (WGS) entry which is preliminary data.</text>
</comment>
<dbReference type="AlphaFoldDB" id="A0AAV9U1Y8"/>
<sequence length="124" mass="13495">MKFIAAFATALGFAGSVAAAPAPAAAECKTPAVFTHTVRLSPIHTVYKNVIREVTRIPCEQGCTLELKTVTSTHPKWDGKVTATVTHKEQHTPVPICDLIIDLPDPADEKEDDKDDDKKDDKKD</sequence>
<evidence type="ECO:0000256" key="1">
    <source>
        <dbReference type="SAM" id="MobiDB-lite"/>
    </source>
</evidence>
<evidence type="ECO:0000313" key="3">
    <source>
        <dbReference type="EMBL" id="KAK6333811.1"/>
    </source>
</evidence>
<protein>
    <submittedName>
        <fullName evidence="3">Uncharacterized protein</fullName>
    </submittedName>
</protein>
<feature type="signal peptide" evidence="2">
    <location>
        <begin position="1"/>
        <end position="19"/>
    </location>
</feature>
<keyword evidence="4" id="KW-1185">Reference proteome</keyword>
<gene>
    <name evidence="3" type="ORF">TWF730_003994</name>
</gene>
<feature type="compositionally biased region" description="Acidic residues" evidence="1">
    <location>
        <begin position="105"/>
        <end position="115"/>
    </location>
</feature>
<accession>A0AAV9U1Y8</accession>
<keyword evidence="2" id="KW-0732">Signal</keyword>
<evidence type="ECO:0000313" key="4">
    <source>
        <dbReference type="Proteomes" id="UP001373714"/>
    </source>
</evidence>
<organism evidence="3 4">
    <name type="scientific">Orbilia blumenaviensis</name>
    <dbReference type="NCBI Taxonomy" id="1796055"/>
    <lineage>
        <taxon>Eukaryota</taxon>
        <taxon>Fungi</taxon>
        <taxon>Dikarya</taxon>
        <taxon>Ascomycota</taxon>
        <taxon>Pezizomycotina</taxon>
        <taxon>Orbiliomycetes</taxon>
        <taxon>Orbiliales</taxon>
        <taxon>Orbiliaceae</taxon>
        <taxon>Orbilia</taxon>
    </lineage>
</organism>
<feature type="region of interest" description="Disordered" evidence="1">
    <location>
        <begin position="102"/>
        <end position="124"/>
    </location>
</feature>
<dbReference type="Proteomes" id="UP001373714">
    <property type="component" value="Unassembled WGS sequence"/>
</dbReference>
<feature type="chain" id="PRO_5043855315" evidence="2">
    <location>
        <begin position="20"/>
        <end position="124"/>
    </location>
</feature>
<dbReference type="EMBL" id="JAVHNS010000016">
    <property type="protein sequence ID" value="KAK6333811.1"/>
    <property type="molecule type" value="Genomic_DNA"/>
</dbReference>
<evidence type="ECO:0000256" key="2">
    <source>
        <dbReference type="SAM" id="SignalP"/>
    </source>
</evidence>
<proteinExistence type="predicted"/>
<reference evidence="3 4" key="1">
    <citation type="submission" date="2019-10" db="EMBL/GenBank/DDBJ databases">
        <authorList>
            <person name="Palmer J.M."/>
        </authorList>
    </citation>
    <scope>NUCLEOTIDE SEQUENCE [LARGE SCALE GENOMIC DNA]</scope>
    <source>
        <strain evidence="3 4">TWF730</strain>
    </source>
</reference>
<name>A0AAV9U1Y8_9PEZI</name>